<reference evidence="1" key="1">
    <citation type="thesis" date="2020" institute="ProQuest LLC" country="789 East Eisenhower Parkway, Ann Arbor, MI, USA">
        <title>Comparative Genomics and Chromosome Evolution.</title>
        <authorList>
            <person name="Mudd A.B."/>
        </authorList>
    </citation>
    <scope>NUCLEOTIDE SEQUENCE</scope>
    <source>
        <strain evidence="1">1538</strain>
        <tissue evidence="1">Blood</tissue>
    </source>
</reference>
<dbReference type="Proteomes" id="UP001181693">
    <property type="component" value="Unassembled WGS sequence"/>
</dbReference>
<evidence type="ECO:0000313" key="2">
    <source>
        <dbReference type="Proteomes" id="UP001181693"/>
    </source>
</evidence>
<proteinExistence type="predicted"/>
<accession>A0AAV3B141</accession>
<dbReference type="EMBL" id="DYDO01000001">
    <property type="protein sequence ID" value="DBA33087.1"/>
    <property type="molecule type" value="Genomic_DNA"/>
</dbReference>
<evidence type="ECO:0000313" key="1">
    <source>
        <dbReference type="EMBL" id="DBA33087.1"/>
    </source>
</evidence>
<keyword evidence="2" id="KW-1185">Reference proteome</keyword>
<gene>
    <name evidence="1" type="ORF">GDO54_000818</name>
</gene>
<comment type="caution">
    <text evidence="1">The sequence shown here is derived from an EMBL/GenBank/DDBJ whole genome shotgun (WGS) entry which is preliminary data.</text>
</comment>
<protein>
    <submittedName>
        <fullName evidence="1">Uncharacterized protein</fullName>
    </submittedName>
</protein>
<organism evidence="1 2">
    <name type="scientific">Pyxicephalus adspersus</name>
    <name type="common">African bullfrog</name>
    <dbReference type="NCBI Taxonomy" id="30357"/>
    <lineage>
        <taxon>Eukaryota</taxon>
        <taxon>Metazoa</taxon>
        <taxon>Chordata</taxon>
        <taxon>Craniata</taxon>
        <taxon>Vertebrata</taxon>
        <taxon>Euteleostomi</taxon>
        <taxon>Amphibia</taxon>
        <taxon>Batrachia</taxon>
        <taxon>Anura</taxon>
        <taxon>Neobatrachia</taxon>
        <taxon>Ranoidea</taxon>
        <taxon>Pyxicephalidae</taxon>
        <taxon>Pyxicephalinae</taxon>
        <taxon>Pyxicephalus</taxon>
    </lineage>
</organism>
<sequence length="90" mass="10777">MLSRKKIEDLMVCPKQLKKRRVKKQEFSNEGTPSGYNQQCKKETEEKCISLEHVLWFFIRNDYIKKTNLLQQTTTLHSLQCFLNVLEEQI</sequence>
<name>A0AAV3B141_PYXAD</name>
<dbReference type="AlphaFoldDB" id="A0AAV3B141"/>